<reference evidence="4" key="1">
    <citation type="journal article" date="2019" name="Int. J. Syst. Evol. Microbiol.">
        <title>The Global Catalogue of Microorganisms (GCM) 10K type strain sequencing project: providing services to taxonomists for standard genome sequencing and annotation.</title>
        <authorList>
            <consortium name="The Broad Institute Genomics Platform"/>
            <consortium name="The Broad Institute Genome Sequencing Center for Infectious Disease"/>
            <person name="Wu L."/>
            <person name="Ma J."/>
        </authorList>
    </citation>
    <scope>NUCLEOTIDE SEQUENCE [LARGE SCALE GENOMIC DNA]</scope>
    <source>
        <strain evidence="4">CCUG 59778</strain>
    </source>
</reference>
<gene>
    <name evidence="3" type="ORF">ACFPM7_00645</name>
</gene>
<dbReference type="RefSeq" id="WP_378242584.1">
    <property type="nucleotide sequence ID" value="NZ_JBHSKF010000001.1"/>
</dbReference>
<feature type="transmembrane region" description="Helical" evidence="1">
    <location>
        <begin position="704"/>
        <end position="725"/>
    </location>
</feature>
<evidence type="ECO:0000256" key="1">
    <source>
        <dbReference type="SAM" id="Phobius"/>
    </source>
</evidence>
<keyword evidence="1" id="KW-1133">Transmembrane helix</keyword>
<evidence type="ECO:0000313" key="4">
    <source>
        <dbReference type="Proteomes" id="UP001596157"/>
    </source>
</evidence>
<keyword evidence="1" id="KW-0812">Transmembrane</keyword>
<keyword evidence="1" id="KW-0472">Membrane</keyword>
<keyword evidence="2" id="KW-0732">Signal</keyword>
<organism evidence="3 4">
    <name type="scientific">Actinokineospora guangxiensis</name>
    <dbReference type="NCBI Taxonomy" id="1490288"/>
    <lineage>
        <taxon>Bacteria</taxon>
        <taxon>Bacillati</taxon>
        <taxon>Actinomycetota</taxon>
        <taxon>Actinomycetes</taxon>
        <taxon>Pseudonocardiales</taxon>
        <taxon>Pseudonocardiaceae</taxon>
        <taxon>Actinokineospora</taxon>
    </lineage>
</organism>
<keyword evidence="4" id="KW-1185">Reference proteome</keyword>
<dbReference type="Proteomes" id="UP001596157">
    <property type="component" value="Unassembled WGS sequence"/>
</dbReference>
<evidence type="ECO:0000313" key="3">
    <source>
        <dbReference type="EMBL" id="MFC5285545.1"/>
    </source>
</evidence>
<accession>A0ABW0EJ63</accession>
<dbReference type="InterPro" id="IPR046112">
    <property type="entry name" value="DUF6049"/>
</dbReference>
<feature type="chain" id="PRO_5046871568" evidence="2">
    <location>
        <begin position="30"/>
        <end position="744"/>
    </location>
</feature>
<comment type="caution">
    <text evidence="3">The sequence shown here is derived from an EMBL/GenBank/DDBJ whole genome shotgun (WGS) entry which is preliminary data.</text>
</comment>
<proteinExistence type="predicted"/>
<dbReference type="EMBL" id="JBHSKF010000001">
    <property type="protein sequence ID" value="MFC5285545.1"/>
    <property type="molecule type" value="Genomic_DNA"/>
</dbReference>
<protein>
    <submittedName>
        <fullName evidence="3">DUF6049 family protein</fullName>
    </submittedName>
</protein>
<feature type="signal peptide" evidence="2">
    <location>
        <begin position="1"/>
        <end position="29"/>
    </location>
</feature>
<evidence type="ECO:0000256" key="2">
    <source>
        <dbReference type="SAM" id="SignalP"/>
    </source>
</evidence>
<sequence length="744" mass="76755">MSTRLRRGTAAVAVALAAAASALVPTQSAATASATASEAAAARAQQAQSSRLRVEIDSLTPRVVRASTTELRITGTLTNTGDRPITEVDLRVQRGDVLADEAGLREAITDPTATSALDRPAETTRFTEVTAQLPQGASVDFQVSVDIAEDLGIDRPGVYPVALNLNGVPDFGTTERLGSLSTLIPVLSAPGGGPGVAPPAEPTPLAVLWPLVDKPRMVESPLGQPVLADDELAASLAVGGRLYSLLDAVRTAAESDSAILRSLCFAVDPDLLSTVAAMSDGYQVRTGDGVTEGRGAGTAELWLSTLRELVDGRCVLALPFADADLAALSRADTVALQTLAAGGPGITYDGEGTPRTTTDIVRSVLGVAPVDGLVWPAGGTLDQRTLADLAALRPTTVLADSARLAGTTGSAPFDLAANVRAIPYDGLVSASLEPPVRGGAVATSATQNGLSALVYRGGLAATPDPVVVAPPRRWAASDADLAVFLETVRTLGDDGFTTELSLPALVAGEGNGAASGLDYRAADTAAEIPAPAMARVSRSDAVQRELVDKVLFEDATSQVTPSALVAPLRRGLVRATSTAWRAEPRQAEQAVARVTDGLDGLLDRVSVTDPGRPLSLASKDSPLPVYLSNDLPVEVLAKINVGQTPGLRPQEETLVRIPANAKIPRYLSTEVTRSGRFVVNVWLTTQNGTGLGGTSRVELNSTSFGNIILIVTGTAAGALVLLMGLRLVRRLRAAKTADPAGSDL</sequence>
<name>A0ABW0EJ63_9PSEU</name>
<dbReference type="Pfam" id="PF19516">
    <property type="entry name" value="DUF6049"/>
    <property type="match status" value="2"/>
</dbReference>